<protein>
    <submittedName>
        <fullName evidence="3">Uncharacterized protein</fullName>
    </submittedName>
</protein>
<proteinExistence type="inferred from homology"/>
<dbReference type="SUPFAM" id="SSF53067">
    <property type="entry name" value="Actin-like ATPase domain"/>
    <property type="match status" value="2"/>
</dbReference>
<feature type="compositionally biased region" description="Gly residues" evidence="2">
    <location>
        <begin position="572"/>
        <end position="586"/>
    </location>
</feature>
<dbReference type="InterPro" id="IPR043129">
    <property type="entry name" value="ATPase_NBD"/>
</dbReference>
<dbReference type="Gene3D" id="3.90.640.10">
    <property type="entry name" value="Actin, Chain A, domain 4"/>
    <property type="match status" value="1"/>
</dbReference>
<accession>A0A1L9SHN4</accession>
<dbReference type="FunFam" id="3.30.420.40:FF:000232">
    <property type="entry name" value="Actin-related protein 8"/>
    <property type="match status" value="1"/>
</dbReference>
<dbReference type="PANTHER" id="PTHR11937">
    <property type="entry name" value="ACTIN"/>
    <property type="match status" value="1"/>
</dbReference>
<dbReference type="GeneID" id="34609597"/>
<dbReference type="Gene3D" id="3.30.420.40">
    <property type="match status" value="2"/>
</dbReference>
<reference evidence="4" key="1">
    <citation type="journal article" date="2017" name="Genome Biol.">
        <title>Comparative genomics reveals high biological diversity and specific adaptations in the industrially and medically important fungal genus Aspergillus.</title>
        <authorList>
            <person name="de Vries R.P."/>
            <person name="Riley R."/>
            <person name="Wiebenga A."/>
            <person name="Aguilar-Osorio G."/>
            <person name="Amillis S."/>
            <person name="Uchima C.A."/>
            <person name="Anderluh G."/>
            <person name="Asadollahi M."/>
            <person name="Askin M."/>
            <person name="Barry K."/>
            <person name="Battaglia E."/>
            <person name="Bayram O."/>
            <person name="Benocci T."/>
            <person name="Braus-Stromeyer S.A."/>
            <person name="Caldana C."/>
            <person name="Canovas D."/>
            <person name="Cerqueira G.C."/>
            <person name="Chen F."/>
            <person name="Chen W."/>
            <person name="Choi C."/>
            <person name="Clum A."/>
            <person name="Dos Santos R.A."/>
            <person name="Damasio A.R."/>
            <person name="Diallinas G."/>
            <person name="Emri T."/>
            <person name="Fekete E."/>
            <person name="Flipphi M."/>
            <person name="Freyberg S."/>
            <person name="Gallo A."/>
            <person name="Gournas C."/>
            <person name="Habgood R."/>
            <person name="Hainaut M."/>
            <person name="Harispe M.L."/>
            <person name="Henrissat B."/>
            <person name="Hilden K.S."/>
            <person name="Hope R."/>
            <person name="Hossain A."/>
            <person name="Karabika E."/>
            <person name="Karaffa L."/>
            <person name="Karanyi Z."/>
            <person name="Krasevec N."/>
            <person name="Kuo A."/>
            <person name="Kusch H."/>
            <person name="LaButti K."/>
            <person name="Lagendijk E.L."/>
            <person name="Lapidus A."/>
            <person name="Levasseur A."/>
            <person name="Lindquist E."/>
            <person name="Lipzen A."/>
            <person name="Logrieco A.F."/>
            <person name="MacCabe A."/>
            <person name="Maekelae M.R."/>
            <person name="Malavazi I."/>
            <person name="Melin P."/>
            <person name="Meyer V."/>
            <person name="Mielnichuk N."/>
            <person name="Miskei M."/>
            <person name="Molnar A.P."/>
            <person name="Mule G."/>
            <person name="Ngan C.Y."/>
            <person name="Orejas M."/>
            <person name="Orosz E."/>
            <person name="Ouedraogo J.P."/>
            <person name="Overkamp K.M."/>
            <person name="Park H.-S."/>
            <person name="Perrone G."/>
            <person name="Piumi F."/>
            <person name="Punt P.J."/>
            <person name="Ram A.F."/>
            <person name="Ramon A."/>
            <person name="Rauscher S."/>
            <person name="Record E."/>
            <person name="Riano-Pachon D.M."/>
            <person name="Robert V."/>
            <person name="Roehrig J."/>
            <person name="Ruller R."/>
            <person name="Salamov A."/>
            <person name="Salih N.S."/>
            <person name="Samson R.A."/>
            <person name="Sandor E."/>
            <person name="Sanguinetti M."/>
            <person name="Schuetze T."/>
            <person name="Sepcic K."/>
            <person name="Shelest E."/>
            <person name="Sherlock G."/>
            <person name="Sophianopoulou V."/>
            <person name="Squina F.M."/>
            <person name="Sun H."/>
            <person name="Susca A."/>
            <person name="Todd R.B."/>
            <person name="Tsang A."/>
            <person name="Unkles S.E."/>
            <person name="van de Wiele N."/>
            <person name="van Rossen-Uffink D."/>
            <person name="Oliveira J.V."/>
            <person name="Vesth T.C."/>
            <person name="Visser J."/>
            <person name="Yu J.-H."/>
            <person name="Zhou M."/>
            <person name="Andersen M.R."/>
            <person name="Archer D.B."/>
            <person name="Baker S.E."/>
            <person name="Benoit I."/>
            <person name="Brakhage A.A."/>
            <person name="Braus G.H."/>
            <person name="Fischer R."/>
            <person name="Frisvad J.C."/>
            <person name="Goldman G.H."/>
            <person name="Houbraken J."/>
            <person name="Oakley B."/>
            <person name="Pocsi I."/>
            <person name="Scazzocchio C."/>
            <person name="Seiboth B."/>
            <person name="vanKuyk P.A."/>
            <person name="Wortman J."/>
            <person name="Dyer P.S."/>
            <person name="Grigoriev I.V."/>
        </authorList>
    </citation>
    <scope>NUCLEOTIDE SEQUENCE [LARGE SCALE GENOMIC DNA]</scope>
    <source>
        <strain evidence="4">CBS 506.65</strain>
    </source>
</reference>
<comment type="similarity">
    <text evidence="1">Belongs to the actin family.</text>
</comment>
<dbReference type="RefSeq" id="XP_022581240.1">
    <property type="nucleotide sequence ID" value="XM_022723132.1"/>
</dbReference>
<dbReference type="EMBL" id="KV878342">
    <property type="protein sequence ID" value="OJJ46730.1"/>
    <property type="molecule type" value="Genomic_DNA"/>
</dbReference>
<dbReference type="SMART" id="SM00268">
    <property type="entry name" value="ACTIN"/>
    <property type="match status" value="1"/>
</dbReference>
<evidence type="ECO:0000313" key="3">
    <source>
        <dbReference type="EMBL" id="OJJ46730.1"/>
    </source>
</evidence>
<keyword evidence="4" id="KW-1185">Reference proteome</keyword>
<dbReference type="AlphaFoldDB" id="A0A1L9SHN4"/>
<feature type="compositionally biased region" description="Polar residues" evidence="2">
    <location>
        <begin position="517"/>
        <end position="546"/>
    </location>
</feature>
<dbReference type="FunFam" id="3.90.640.10:FF:000045">
    <property type="entry name" value="Actin-related protein 8"/>
    <property type="match status" value="1"/>
</dbReference>
<dbReference type="FunFam" id="3.30.420.40:FF:000201">
    <property type="entry name" value="Actin-related protein 8"/>
    <property type="match status" value="1"/>
</dbReference>
<dbReference type="OrthoDB" id="5572108at2759"/>
<dbReference type="Proteomes" id="UP000184188">
    <property type="component" value="Unassembled WGS sequence"/>
</dbReference>
<dbReference type="VEuPathDB" id="FungiDB:ASPZODRAFT_132853"/>
<dbReference type="Gene3D" id="3.30.420.580">
    <property type="match status" value="1"/>
</dbReference>
<dbReference type="STRING" id="1073090.A0A1L9SHN4"/>
<name>A0A1L9SHN4_9EURO</name>
<gene>
    <name evidence="3" type="ORF">ASPZODRAFT_132853</name>
</gene>
<evidence type="ECO:0000256" key="2">
    <source>
        <dbReference type="SAM" id="MobiDB-lite"/>
    </source>
</evidence>
<feature type="compositionally biased region" description="Basic and acidic residues" evidence="2">
    <location>
        <begin position="150"/>
        <end position="172"/>
    </location>
</feature>
<evidence type="ECO:0000313" key="4">
    <source>
        <dbReference type="Proteomes" id="UP000184188"/>
    </source>
</evidence>
<feature type="region of interest" description="Disordered" evidence="2">
    <location>
        <begin position="139"/>
        <end position="174"/>
    </location>
</feature>
<dbReference type="GO" id="GO:0031011">
    <property type="term" value="C:Ino80 complex"/>
    <property type="evidence" value="ECO:0007669"/>
    <property type="project" value="EnsemblFungi"/>
</dbReference>
<organism evidence="3 4">
    <name type="scientific">Penicilliopsis zonata CBS 506.65</name>
    <dbReference type="NCBI Taxonomy" id="1073090"/>
    <lineage>
        <taxon>Eukaryota</taxon>
        <taxon>Fungi</taxon>
        <taxon>Dikarya</taxon>
        <taxon>Ascomycota</taxon>
        <taxon>Pezizomycotina</taxon>
        <taxon>Eurotiomycetes</taxon>
        <taxon>Eurotiomycetidae</taxon>
        <taxon>Eurotiales</taxon>
        <taxon>Aspergillaceae</taxon>
        <taxon>Penicilliopsis</taxon>
    </lineage>
</organism>
<dbReference type="CDD" id="cd10206">
    <property type="entry name" value="ASKHA_NBD_Arp8-like"/>
    <property type="match status" value="1"/>
</dbReference>
<dbReference type="Pfam" id="PF00022">
    <property type="entry name" value="Actin"/>
    <property type="match status" value="2"/>
</dbReference>
<dbReference type="GO" id="GO:0034080">
    <property type="term" value="P:CENP-A containing chromatin assembly"/>
    <property type="evidence" value="ECO:0007669"/>
    <property type="project" value="EnsemblFungi"/>
</dbReference>
<feature type="region of interest" description="Disordered" evidence="2">
    <location>
        <begin position="516"/>
        <end position="590"/>
    </location>
</feature>
<sequence>MVGKKSGKALLRDEGLERTDNNMELSSWPQIAAINQKNYYTDYLKRDDQFLAFRLQNEEARNKMTKTAKDRDRALAMGKTADMVEGDMEMDGDANMEEAEEVQAETVGSKVIVIHVGSQNLRIGLASDALPKTIPMVIARKSPTSESEDREQPNPKRVKLDDGSPTEPEKMFGPEFSTQYTSMCSDLKAHMRLNKRRTLPNSKEMVINYNRRTVPENIPEHNDPMRIDWTEIQDSAPEYVVGQQALRIPDSSKPRYKLYWPIKHGVPNEKDYNNKRLLFLDMSLIFEDAIMNQLGLTSKKEWSQFSCVFVIPDLYERSYVTQVLEMLMREFSFARSCFIQESLAATFGAGFTSACVVDIGAQKTSICCVEEGMCIENSRVNLKYGGYDVTETFIKMMLYDHFPYAEINLWRRYDFLLAEELKKNVCTMNEASVSVQLFDFHLRVAGQDTWKYTFKAYDEVHLAPMGYFQPSIFDNIEKLEGRRKLISRSVDIYDGQPNDPVSAAQSEILTEIAPLPTVSQPNGESQSNSLDVQATPSRSQQVNALSRVQELDATPHSSVAGSPAPEVVGTPQAGGTGTPSFGGPGQGASTRAPVIEDRDDILPVFPLDNAILTSIAHAARSDERKIRDFMGGIMVVGGGSMINGLHPFLEERLQQLRPGFAKEIMIGTPPRELDPQVVVWKGASVFGKLNATNDSWIGQLEYDRLGHRLLAYKCMWSY</sequence>
<dbReference type="InterPro" id="IPR004000">
    <property type="entry name" value="Actin"/>
</dbReference>
<evidence type="ECO:0000256" key="1">
    <source>
        <dbReference type="RuleBase" id="RU000487"/>
    </source>
</evidence>